<accession>A0A418PN38</accession>
<dbReference type="AlphaFoldDB" id="A0A418PN38"/>
<proteinExistence type="predicted"/>
<dbReference type="OrthoDB" id="826659at2"/>
<dbReference type="Proteomes" id="UP000283522">
    <property type="component" value="Unassembled WGS sequence"/>
</dbReference>
<protein>
    <recommendedName>
        <fullName evidence="3">META domain-containing protein</fullName>
    </recommendedName>
</protein>
<evidence type="ECO:0000313" key="2">
    <source>
        <dbReference type="Proteomes" id="UP000283522"/>
    </source>
</evidence>
<gene>
    <name evidence="1" type="ORF">D0X99_17710</name>
</gene>
<reference evidence="1 2" key="1">
    <citation type="submission" date="2018-09" db="EMBL/GenBank/DDBJ databases">
        <authorList>
            <person name="Wang X."/>
            <person name="Du Z."/>
        </authorList>
    </citation>
    <scope>NUCLEOTIDE SEQUENCE [LARGE SCALE GENOMIC DNA]</scope>
    <source>
        <strain evidence="1 2">N3</strain>
    </source>
</reference>
<keyword evidence="2" id="KW-1185">Reference proteome</keyword>
<organism evidence="1 2">
    <name type="scientific">Algoriphagus lacus</name>
    <dbReference type="NCBI Taxonomy" id="2056311"/>
    <lineage>
        <taxon>Bacteria</taxon>
        <taxon>Pseudomonadati</taxon>
        <taxon>Bacteroidota</taxon>
        <taxon>Cytophagia</taxon>
        <taxon>Cytophagales</taxon>
        <taxon>Cyclobacteriaceae</taxon>
        <taxon>Algoriphagus</taxon>
    </lineage>
</organism>
<comment type="caution">
    <text evidence="1">The sequence shown here is derived from an EMBL/GenBank/DDBJ whole genome shotgun (WGS) entry which is preliminary data.</text>
</comment>
<evidence type="ECO:0000313" key="1">
    <source>
        <dbReference type="EMBL" id="RIW12987.1"/>
    </source>
</evidence>
<evidence type="ECO:0008006" key="3">
    <source>
        <dbReference type="Google" id="ProtNLM"/>
    </source>
</evidence>
<dbReference type="EMBL" id="QXML01000011">
    <property type="protein sequence ID" value="RIW12987.1"/>
    <property type="molecule type" value="Genomic_DNA"/>
</dbReference>
<sequence length="111" mass="12192">MTSGTWKITEFIDSGDDDTSDFTGYLFTFNSSGSLVATKGSTTYTGNWSVTEDSGDDSPDDLDFNIFFNLTNQFEDLNDDWDIVTHTSTKIQLIDVSGGNGGTDNLTFEKN</sequence>
<name>A0A418PN38_9BACT</name>